<dbReference type="SUPFAM" id="SSF55073">
    <property type="entry name" value="Nucleotide cyclase"/>
    <property type="match status" value="1"/>
</dbReference>
<dbReference type="RefSeq" id="WP_196276547.1">
    <property type="nucleotide sequence ID" value="NZ_JADQDC010000010.1"/>
</dbReference>
<evidence type="ECO:0008006" key="3">
    <source>
        <dbReference type="Google" id="ProtNLM"/>
    </source>
</evidence>
<gene>
    <name evidence="1" type="ORF">I2488_14585</name>
</gene>
<evidence type="ECO:0000313" key="1">
    <source>
        <dbReference type="EMBL" id="MBF9152233.1"/>
    </source>
</evidence>
<comment type="caution">
    <text evidence="1">The sequence shown here is derived from an EMBL/GenBank/DDBJ whole genome shotgun (WGS) entry which is preliminary data.</text>
</comment>
<protein>
    <recommendedName>
        <fullName evidence="3">DUF4071 domain-containing protein</fullName>
    </recommendedName>
</protein>
<dbReference type="InterPro" id="IPR029787">
    <property type="entry name" value="Nucleotide_cyclase"/>
</dbReference>
<reference evidence="1 2" key="1">
    <citation type="submission" date="2020-11" db="EMBL/GenBank/DDBJ databases">
        <title>The genome sequence of Novosphingobium sp. 1Y9A.</title>
        <authorList>
            <person name="Liu Y."/>
        </authorList>
    </citation>
    <scope>NUCLEOTIDE SEQUENCE [LARGE SCALE GENOMIC DNA]</scope>
    <source>
        <strain evidence="1 2">1Y9A</strain>
    </source>
</reference>
<dbReference type="EMBL" id="JADQDC010000010">
    <property type="protein sequence ID" value="MBF9152233.1"/>
    <property type="molecule type" value="Genomic_DNA"/>
</dbReference>
<proteinExistence type="predicted"/>
<sequence>MIAPAGLPAIITAARAGAISHAERLFREGGHDWRTGDAATQAVRARLLTERALTLPASLRARAFAEAAAAYASADALVPQLHTRINAATMTLLAGDADRARDLAEAVLAWLDTGPQVHDTPFMIEACRAEAHLVAGRTEAARRVLVEAVALAPLAFEDHALALRQFRMIARALKIDDGWLDAFRPPAAMHFAGHLGLGSRPDPAVIGQIDAAIAAERVGFGFGALAAGSDITIAERLLESGGELHVVLPLSEEAFLAQSVRPYGEDWLERFRRCRDAAASWTETARNTGTYEPIASHLAADVAMGAAVRHARSLGSEAVQIVIVDDGPGALGAGIHTAREARRWSDTGRSSHVIRAARMAPVPSSGSRAVPEGQADRRLLALLQIDFIGLAELDEAALAEAVAGVLMPFRAALAMLPVRPALALPCGNSRIVAFTDPESAFAYARAALEIPTAPFALRIAGHYGLAHWLSDPDALIGRTVDQLAEVAALAFPGTITVSETFASALFLAAGAEVYAEPLGEAGDIRLHALRVGGAVMG</sequence>
<dbReference type="Proteomes" id="UP000600799">
    <property type="component" value="Unassembled WGS sequence"/>
</dbReference>
<evidence type="ECO:0000313" key="2">
    <source>
        <dbReference type="Proteomes" id="UP000600799"/>
    </source>
</evidence>
<accession>A0ABS0HJA3</accession>
<keyword evidence="2" id="KW-1185">Reference proteome</keyword>
<name>A0ABS0HJA3_9SPHN</name>
<dbReference type="Gene3D" id="3.30.70.1230">
    <property type="entry name" value="Nucleotide cyclase"/>
    <property type="match status" value="1"/>
</dbReference>
<organism evidence="1 2">
    <name type="scientific">Novosphingobium jiangmenense</name>
    <dbReference type="NCBI Taxonomy" id="2791981"/>
    <lineage>
        <taxon>Bacteria</taxon>
        <taxon>Pseudomonadati</taxon>
        <taxon>Pseudomonadota</taxon>
        <taxon>Alphaproteobacteria</taxon>
        <taxon>Sphingomonadales</taxon>
        <taxon>Sphingomonadaceae</taxon>
        <taxon>Novosphingobium</taxon>
    </lineage>
</organism>